<gene>
    <name evidence="1" type="ORF">HDG41_005194</name>
</gene>
<dbReference type="AlphaFoldDB" id="A0A7W8P657"/>
<comment type="caution">
    <text evidence="1">The sequence shown here is derived from an EMBL/GenBank/DDBJ whole genome shotgun (WGS) entry which is preliminary data.</text>
</comment>
<evidence type="ECO:0000313" key="2">
    <source>
        <dbReference type="Proteomes" id="UP000592820"/>
    </source>
</evidence>
<organism evidence="1 2">
    <name type="scientific">Paraburkholderia youngii</name>
    <dbReference type="NCBI Taxonomy" id="2782701"/>
    <lineage>
        <taxon>Bacteria</taxon>
        <taxon>Pseudomonadati</taxon>
        <taxon>Pseudomonadota</taxon>
        <taxon>Betaproteobacteria</taxon>
        <taxon>Burkholderiales</taxon>
        <taxon>Burkholderiaceae</taxon>
        <taxon>Paraburkholderia</taxon>
    </lineage>
</organism>
<dbReference type="EMBL" id="JACHDE010000011">
    <property type="protein sequence ID" value="MBB5403108.1"/>
    <property type="molecule type" value="Genomic_DNA"/>
</dbReference>
<reference evidence="1 2" key="1">
    <citation type="submission" date="2020-08" db="EMBL/GenBank/DDBJ databases">
        <title>Genomic Encyclopedia of Type Strains, Phase IV (KMG-V): Genome sequencing to study the core and pangenomes of soil and plant-associated prokaryotes.</title>
        <authorList>
            <person name="Whitman W."/>
        </authorList>
    </citation>
    <scope>NUCLEOTIDE SEQUENCE [LARGE SCALE GENOMIC DNA]</scope>
    <source>
        <strain evidence="1 2">JPY162</strain>
    </source>
</reference>
<accession>A0A7W8P657</accession>
<evidence type="ECO:0000313" key="1">
    <source>
        <dbReference type="EMBL" id="MBB5403108.1"/>
    </source>
</evidence>
<protein>
    <submittedName>
        <fullName evidence="1">Uncharacterized protein</fullName>
    </submittedName>
</protein>
<proteinExistence type="predicted"/>
<dbReference type="Proteomes" id="UP000592820">
    <property type="component" value="Unassembled WGS sequence"/>
</dbReference>
<sequence length="104" mass="11384">MNVTTFAIDAVRINPANDRFTHVRWAPVDPSTREWLSPPAIVEVVEVVAAIRRGDVVWSLFTLGGTRYLGPKIVCVSHTDGPAGIDTDVPGDHVEKCIDDLPHL</sequence>
<name>A0A7W8P657_9BURK</name>